<dbReference type="AlphaFoldDB" id="A0A3N0F0E3"/>
<comment type="caution">
    <text evidence="3">The sequence shown here is derived from an EMBL/GenBank/DDBJ whole genome shotgun (WGS) entry which is preliminary data.</text>
</comment>
<feature type="domain" description="4'-phosphopantetheinyl transferase" evidence="2">
    <location>
        <begin position="103"/>
        <end position="160"/>
    </location>
</feature>
<evidence type="ECO:0000313" key="3">
    <source>
        <dbReference type="EMBL" id="RNL93489.1"/>
    </source>
</evidence>
<dbReference type="Proteomes" id="UP000267469">
    <property type="component" value="Unassembled WGS sequence"/>
</dbReference>
<reference evidence="3 4" key="1">
    <citation type="submission" date="2018-10" db="EMBL/GenBank/DDBJ databases">
        <title>Sinomicrobium pectinilyticum sp. nov., a pectinase-producing bacterium isolated from alkaline and saline soil, and emended description of the genus Sinomicrobium.</title>
        <authorList>
            <person name="Cheng B."/>
            <person name="Li C."/>
            <person name="Lai Q."/>
            <person name="Du M."/>
            <person name="Shao Z."/>
            <person name="Xu P."/>
            <person name="Yang C."/>
        </authorList>
    </citation>
    <scope>NUCLEOTIDE SEQUENCE [LARGE SCALE GENOMIC DNA]</scope>
    <source>
        <strain evidence="3 4">5DNS001</strain>
    </source>
</reference>
<gene>
    <name evidence="3" type="ORF">ED312_02375</name>
</gene>
<evidence type="ECO:0000313" key="4">
    <source>
        <dbReference type="Proteomes" id="UP000267469"/>
    </source>
</evidence>
<name>A0A3N0F0E3_SINP1</name>
<dbReference type="Pfam" id="PF01648">
    <property type="entry name" value="ACPS"/>
    <property type="match status" value="1"/>
</dbReference>
<evidence type="ECO:0000256" key="1">
    <source>
        <dbReference type="ARBA" id="ARBA00022679"/>
    </source>
</evidence>
<proteinExistence type="predicted"/>
<dbReference type="OrthoDB" id="1190494at2"/>
<accession>A0A3N0F0E3</accession>
<keyword evidence="1 3" id="KW-0808">Transferase</keyword>
<dbReference type="GO" id="GO:0008897">
    <property type="term" value="F:holo-[acyl-carrier-protein] synthase activity"/>
    <property type="evidence" value="ECO:0007669"/>
    <property type="project" value="InterPro"/>
</dbReference>
<dbReference type="GO" id="GO:0000287">
    <property type="term" value="F:magnesium ion binding"/>
    <property type="evidence" value="ECO:0007669"/>
    <property type="project" value="InterPro"/>
</dbReference>
<dbReference type="InterPro" id="IPR037143">
    <property type="entry name" value="4-PPantetheinyl_Trfase_dom_sf"/>
</dbReference>
<dbReference type="Gene3D" id="3.90.470.20">
    <property type="entry name" value="4'-phosphopantetheinyl transferase domain"/>
    <property type="match status" value="2"/>
</dbReference>
<dbReference type="SUPFAM" id="SSF56214">
    <property type="entry name" value="4'-phosphopantetheinyl transferase"/>
    <property type="match status" value="2"/>
</dbReference>
<dbReference type="InterPro" id="IPR008278">
    <property type="entry name" value="4-PPantetheinyl_Trfase_dom"/>
</dbReference>
<keyword evidence="4" id="KW-1185">Reference proteome</keyword>
<dbReference type="RefSeq" id="WP_123214399.1">
    <property type="nucleotide sequence ID" value="NZ_RJTM01000011.1"/>
</dbReference>
<dbReference type="EMBL" id="RJTM01000011">
    <property type="protein sequence ID" value="RNL93489.1"/>
    <property type="molecule type" value="Genomic_DNA"/>
</dbReference>
<protein>
    <submittedName>
        <fullName evidence="3">4'-phosphopantetheinyl transferase superfamily protein</fullName>
    </submittedName>
</protein>
<sequence length="208" mass="24461">MPLYKTIAVNANTTIRIWKIEESYEKLLQNINPTQRCLQRVHSMKSDIHRRGFLSVRQLLKEAGYEAEALFYDENGKPHLKDGKHISITHSFEFSAVIISDFPVGIDIEKQREKITIIADKFVDYEFSYLNDKELVRKLTVIWCAKESLYKVFAVRGMSFKDHTKVIPFVLEEGETVAWIHYEEQVRKYRVPFLEFEGFSCAYALREL</sequence>
<organism evidence="3 4">
    <name type="scientific">Sinomicrobium pectinilyticum</name>
    <dbReference type="NCBI Taxonomy" id="1084421"/>
    <lineage>
        <taxon>Bacteria</taxon>
        <taxon>Pseudomonadati</taxon>
        <taxon>Bacteroidota</taxon>
        <taxon>Flavobacteriia</taxon>
        <taxon>Flavobacteriales</taxon>
        <taxon>Flavobacteriaceae</taxon>
        <taxon>Sinomicrobium</taxon>
    </lineage>
</organism>
<evidence type="ECO:0000259" key="2">
    <source>
        <dbReference type="Pfam" id="PF01648"/>
    </source>
</evidence>